<proteinExistence type="predicted"/>
<reference evidence="3" key="1">
    <citation type="submission" date="2022-11" db="UniProtKB">
        <authorList>
            <consortium name="WormBaseParasite"/>
        </authorList>
    </citation>
    <scope>IDENTIFICATION</scope>
</reference>
<feature type="compositionally biased region" description="Low complexity" evidence="1">
    <location>
        <begin position="16"/>
        <end position="30"/>
    </location>
</feature>
<evidence type="ECO:0000313" key="2">
    <source>
        <dbReference type="Proteomes" id="UP000887578"/>
    </source>
</evidence>
<evidence type="ECO:0000313" key="3">
    <source>
        <dbReference type="WBParaSite" id="PDA_v2.g4626.t1"/>
    </source>
</evidence>
<dbReference type="Proteomes" id="UP000887578">
    <property type="component" value="Unplaced"/>
</dbReference>
<sequence length="188" mass="21662">MLDFENNDTKRDSHSWNKASNNLSSNLGNNDFEKEDELKKENISTINGSTLSLHIAAYEKIVEDSSSNLVNGTKEQSSKQIKKEKDTKQIFSGSKFVIQNPFEFPRQQENGRSQQEPETGQFRASQRLFNPNRTNQRNQRSTGSSTDQTNQQRPIPEQPRYRRPLPEHNGGPRVCFLRFSTAKLKKRC</sequence>
<keyword evidence="2" id="KW-1185">Reference proteome</keyword>
<feature type="compositionally biased region" description="Polar residues" evidence="1">
    <location>
        <begin position="107"/>
        <end position="153"/>
    </location>
</feature>
<evidence type="ECO:0000256" key="1">
    <source>
        <dbReference type="SAM" id="MobiDB-lite"/>
    </source>
</evidence>
<feature type="region of interest" description="Disordered" evidence="1">
    <location>
        <begin position="68"/>
        <end position="173"/>
    </location>
</feature>
<dbReference type="AlphaFoldDB" id="A0A914QSK6"/>
<name>A0A914QSK6_9BILA</name>
<protein>
    <submittedName>
        <fullName evidence="3">Uncharacterized protein</fullName>
    </submittedName>
</protein>
<dbReference type="WBParaSite" id="PDA_v2.g4626.t1">
    <property type="protein sequence ID" value="PDA_v2.g4626.t1"/>
    <property type="gene ID" value="PDA_v2.g4626"/>
</dbReference>
<feature type="region of interest" description="Disordered" evidence="1">
    <location>
        <begin position="1"/>
        <end position="31"/>
    </location>
</feature>
<accession>A0A914QSK6</accession>
<organism evidence="2 3">
    <name type="scientific">Panagrolaimus davidi</name>
    <dbReference type="NCBI Taxonomy" id="227884"/>
    <lineage>
        <taxon>Eukaryota</taxon>
        <taxon>Metazoa</taxon>
        <taxon>Ecdysozoa</taxon>
        <taxon>Nematoda</taxon>
        <taxon>Chromadorea</taxon>
        <taxon>Rhabditida</taxon>
        <taxon>Tylenchina</taxon>
        <taxon>Panagrolaimomorpha</taxon>
        <taxon>Panagrolaimoidea</taxon>
        <taxon>Panagrolaimidae</taxon>
        <taxon>Panagrolaimus</taxon>
    </lineage>
</organism>